<gene>
    <name evidence="1" type="ORF">ALECFALPRED_005029</name>
</gene>
<reference evidence="1" key="1">
    <citation type="submission" date="2021-03" db="EMBL/GenBank/DDBJ databases">
        <authorList>
            <person name="Tagirdzhanova G."/>
        </authorList>
    </citation>
    <scope>NUCLEOTIDE SEQUENCE</scope>
</reference>
<evidence type="ECO:0000313" key="2">
    <source>
        <dbReference type="Proteomes" id="UP000664203"/>
    </source>
</evidence>
<organism evidence="1 2">
    <name type="scientific">Alectoria fallacina</name>
    <dbReference type="NCBI Taxonomy" id="1903189"/>
    <lineage>
        <taxon>Eukaryota</taxon>
        <taxon>Fungi</taxon>
        <taxon>Dikarya</taxon>
        <taxon>Ascomycota</taxon>
        <taxon>Pezizomycotina</taxon>
        <taxon>Lecanoromycetes</taxon>
        <taxon>OSLEUM clade</taxon>
        <taxon>Lecanoromycetidae</taxon>
        <taxon>Lecanorales</taxon>
        <taxon>Lecanorineae</taxon>
        <taxon>Parmeliaceae</taxon>
        <taxon>Alectoria</taxon>
    </lineage>
</organism>
<keyword evidence="2" id="KW-1185">Reference proteome</keyword>
<evidence type="ECO:0000313" key="1">
    <source>
        <dbReference type="EMBL" id="CAF9931531.1"/>
    </source>
</evidence>
<proteinExistence type="predicted"/>
<dbReference type="AlphaFoldDB" id="A0A8H3FVN0"/>
<sequence length="102" mass="11075">MAASSLAVAIEMSWKAGIPGVVRILAQQEPEKCALITENDIEELWKLIEDSPGLPANPIDKWKAGNGGDDAKQAILKQLDNDLFRAEMATALRTDAQREKSG</sequence>
<dbReference type="EMBL" id="CAJPDR010000308">
    <property type="protein sequence ID" value="CAF9931531.1"/>
    <property type="molecule type" value="Genomic_DNA"/>
</dbReference>
<name>A0A8H3FVN0_9LECA</name>
<dbReference type="Proteomes" id="UP000664203">
    <property type="component" value="Unassembled WGS sequence"/>
</dbReference>
<accession>A0A8H3FVN0</accession>
<protein>
    <submittedName>
        <fullName evidence="1">Uncharacterized protein</fullName>
    </submittedName>
</protein>
<comment type="caution">
    <text evidence="1">The sequence shown here is derived from an EMBL/GenBank/DDBJ whole genome shotgun (WGS) entry which is preliminary data.</text>
</comment>